<keyword evidence="2" id="KW-1185">Reference proteome</keyword>
<dbReference type="EMBL" id="RJUF01000180">
    <property type="protein sequence ID" value="MCP9765181.1"/>
    <property type="molecule type" value="Genomic_DNA"/>
</dbReference>
<evidence type="ECO:0000313" key="1">
    <source>
        <dbReference type="EMBL" id="MCP9765181.1"/>
    </source>
</evidence>
<accession>A0AAE3H719</accession>
<gene>
    <name evidence="1" type="ORF">EGI31_19780</name>
</gene>
<dbReference type="AlphaFoldDB" id="A0AAE3H719"/>
<dbReference type="RefSeq" id="WP_255038870.1">
    <property type="nucleotide sequence ID" value="NZ_RJUF01000180.1"/>
</dbReference>
<dbReference type="Proteomes" id="UP001204144">
    <property type="component" value="Unassembled WGS sequence"/>
</dbReference>
<protein>
    <submittedName>
        <fullName evidence="1">Uncharacterized protein</fullName>
    </submittedName>
</protein>
<comment type="caution">
    <text evidence="1">The sequence shown here is derived from an EMBL/GenBank/DDBJ whole genome shotgun (WGS) entry which is preliminary data.</text>
</comment>
<name>A0AAE3H719_9BACT</name>
<reference evidence="1 2" key="1">
    <citation type="submission" date="2018-11" db="EMBL/GenBank/DDBJ databases">
        <title>Novel bacteria species description.</title>
        <authorList>
            <person name="Han J.-H."/>
        </authorList>
    </citation>
    <scope>NUCLEOTIDE SEQUENCE [LARGE SCALE GENOMIC DNA]</scope>
    <source>
        <strain evidence="1 2">KCTC23259</strain>
    </source>
</reference>
<evidence type="ECO:0000313" key="2">
    <source>
        <dbReference type="Proteomes" id="UP001204144"/>
    </source>
</evidence>
<organism evidence="1 2">
    <name type="scientific">Lacihabitans soyangensis</name>
    <dbReference type="NCBI Taxonomy" id="869394"/>
    <lineage>
        <taxon>Bacteria</taxon>
        <taxon>Pseudomonadati</taxon>
        <taxon>Bacteroidota</taxon>
        <taxon>Cytophagia</taxon>
        <taxon>Cytophagales</taxon>
        <taxon>Leadbetterellaceae</taxon>
        <taxon>Lacihabitans</taxon>
    </lineage>
</organism>
<sequence length="267" mass="28854">MARITGVSVQEWIDFNSQSFMPGMVLQVADGQIMAPANSAGIGGYDAAASAAATNGSSPGSIFEGMQTIARLARTRSGYNPLDPEGMGNKQHFIQFTQNIASAPMLDLLKADTQDVINNSQNSDSLINSFVDAFIGISTENVGEITKAVSNLAKAALSYSDKIEKYSNFAQNLLQVDSSGNVQFHLYASTFGIHTTESKGTVTFHSEYSVSRAVYQLSPAAWNACKEYFNQQQNTDTNSWINSMTTPVKANGGARALCIERMLRRMS</sequence>
<proteinExistence type="predicted"/>